<feature type="domain" description="Survival protein SurE-like phosphatase/nucleotidase" evidence="8">
    <location>
        <begin position="6"/>
        <end position="187"/>
    </location>
</feature>
<keyword evidence="10" id="KW-1185">Reference proteome</keyword>
<evidence type="ECO:0000256" key="5">
    <source>
        <dbReference type="ARBA" id="ARBA00022741"/>
    </source>
</evidence>
<dbReference type="SUPFAM" id="SSF64167">
    <property type="entry name" value="SurE-like"/>
    <property type="match status" value="1"/>
</dbReference>
<dbReference type="EC" id="3.1.3.5" evidence="7"/>
<dbReference type="InterPro" id="IPR036523">
    <property type="entry name" value="SurE-like_sf"/>
</dbReference>
<comment type="subcellular location">
    <subcellularLocation>
        <location evidence="7">Cytoplasm</location>
    </subcellularLocation>
</comment>
<keyword evidence="4 7" id="KW-0479">Metal-binding</keyword>
<dbReference type="PANTHER" id="PTHR30457">
    <property type="entry name" value="5'-NUCLEOTIDASE SURE"/>
    <property type="match status" value="1"/>
</dbReference>
<feature type="binding site" evidence="7">
    <location>
        <position position="97"/>
    </location>
    <ligand>
        <name>a divalent metal cation</name>
        <dbReference type="ChEBI" id="CHEBI:60240"/>
    </ligand>
</feature>
<comment type="function">
    <text evidence="7">Nucleotidase that shows phosphatase activity on nucleoside 5'-monophosphates.</text>
</comment>
<comment type="similarity">
    <text evidence="2 7">Belongs to the SurE nucleotidase family.</text>
</comment>
<dbReference type="EMBL" id="CWGJ01000028">
    <property type="protein sequence ID" value="CRX39504.1"/>
    <property type="molecule type" value="Genomic_DNA"/>
</dbReference>
<dbReference type="GO" id="GO:0000166">
    <property type="term" value="F:nucleotide binding"/>
    <property type="evidence" value="ECO:0007669"/>
    <property type="project" value="UniProtKB-KW"/>
</dbReference>
<proteinExistence type="inferred from homology"/>
<comment type="cofactor">
    <cofactor evidence="7">
        <name>a divalent metal cation</name>
        <dbReference type="ChEBI" id="CHEBI:60240"/>
    </cofactor>
    <text evidence="7">Binds 1 divalent metal cation per subunit.</text>
</comment>
<accession>A0A0H5DUA2</accession>
<protein>
    <recommendedName>
        <fullName evidence="7">5'-nucleotidase SurE</fullName>
        <ecNumber evidence="7">3.1.3.5</ecNumber>
    </recommendedName>
    <alternativeName>
        <fullName evidence="7">Nucleoside 5'-monophosphate phosphohydrolase</fullName>
    </alternativeName>
</protein>
<dbReference type="GO" id="GO:0005737">
    <property type="term" value="C:cytoplasm"/>
    <property type="evidence" value="ECO:0007669"/>
    <property type="project" value="UniProtKB-SubCell"/>
</dbReference>
<evidence type="ECO:0000256" key="6">
    <source>
        <dbReference type="ARBA" id="ARBA00022801"/>
    </source>
</evidence>
<dbReference type="GO" id="GO:0008253">
    <property type="term" value="F:5'-nucleotidase activity"/>
    <property type="evidence" value="ECO:0007669"/>
    <property type="project" value="UniProtKB-UniRule"/>
</dbReference>
<dbReference type="Gene3D" id="3.40.1210.10">
    <property type="entry name" value="Survival protein SurE-like phosphatase/nucleotidase"/>
    <property type="match status" value="1"/>
</dbReference>
<evidence type="ECO:0000259" key="8">
    <source>
        <dbReference type="Pfam" id="PF01975"/>
    </source>
</evidence>
<dbReference type="RefSeq" id="WP_098039369.1">
    <property type="nucleotide sequence ID" value="NZ_CWGJ01000028.1"/>
</dbReference>
<feature type="binding site" evidence="7">
    <location>
        <position position="11"/>
    </location>
    <ligand>
        <name>a divalent metal cation</name>
        <dbReference type="ChEBI" id="CHEBI:60240"/>
    </ligand>
</feature>
<evidence type="ECO:0000256" key="3">
    <source>
        <dbReference type="ARBA" id="ARBA00022490"/>
    </source>
</evidence>
<dbReference type="PANTHER" id="PTHR30457:SF12">
    <property type="entry name" value="5'_3'-NUCLEOTIDASE SURE"/>
    <property type="match status" value="1"/>
</dbReference>
<comment type="catalytic activity">
    <reaction evidence="1 7">
        <text>a ribonucleoside 5'-phosphate + H2O = a ribonucleoside + phosphate</text>
        <dbReference type="Rhea" id="RHEA:12484"/>
        <dbReference type="ChEBI" id="CHEBI:15377"/>
        <dbReference type="ChEBI" id="CHEBI:18254"/>
        <dbReference type="ChEBI" id="CHEBI:43474"/>
        <dbReference type="ChEBI" id="CHEBI:58043"/>
        <dbReference type="EC" id="3.1.3.5"/>
    </reaction>
</comment>
<keyword evidence="5 7" id="KW-0547">Nucleotide-binding</keyword>
<dbReference type="Proteomes" id="UP000220251">
    <property type="component" value="Unassembled WGS sequence"/>
</dbReference>
<dbReference type="HAMAP" id="MF_00060">
    <property type="entry name" value="SurE"/>
    <property type="match status" value="1"/>
</dbReference>
<keyword evidence="3 7" id="KW-0963">Cytoplasm</keyword>
<evidence type="ECO:0000313" key="9">
    <source>
        <dbReference type="EMBL" id="CRX39504.1"/>
    </source>
</evidence>
<evidence type="ECO:0000256" key="2">
    <source>
        <dbReference type="ARBA" id="ARBA00011062"/>
    </source>
</evidence>
<feature type="binding site" evidence="7">
    <location>
        <position position="42"/>
    </location>
    <ligand>
        <name>a divalent metal cation</name>
        <dbReference type="ChEBI" id="CHEBI:60240"/>
    </ligand>
</feature>
<dbReference type="AlphaFoldDB" id="A0A0H5DUA2"/>
<evidence type="ECO:0000256" key="1">
    <source>
        <dbReference type="ARBA" id="ARBA00000815"/>
    </source>
</evidence>
<dbReference type="NCBIfam" id="TIGR00087">
    <property type="entry name" value="surE"/>
    <property type="match status" value="1"/>
</dbReference>
<dbReference type="InterPro" id="IPR030048">
    <property type="entry name" value="SurE"/>
</dbReference>
<dbReference type="GO" id="GO:0008254">
    <property type="term" value="F:3'-nucleotidase activity"/>
    <property type="evidence" value="ECO:0007669"/>
    <property type="project" value="TreeGrafter"/>
</dbReference>
<gene>
    <name evidence="7 9" type="primary">surE</name>
    <name evidence="9" type="ORF">ELAC_2184</name>
</gene>
<dbReference type="GO" id="GO:0046872">
    <property type="term" value="F:metal ion binding"/>
    <property type="evidence" value="ECO:0007669"/>
    <property type="project" value="UniProtKB-UniRule"/>
</dbReference>
<keyword evidence="6 7" id="KW-0378">Hydrolase</keyword>
<evidence type="ECO:0000313" key="10">
    <source>
        <dbReference type="Proteomes" id="UP000220251"/>
    </source>
</evidence>
<reference evidence="10" key="1">
    <citation type="submission" date="2015-06" db="EMBL/GenBank/DDBJ databases">
        <authorList>
            <person name="Bertelli C."/>
        </authorList>
    </citation>
    <scope>NUCLEOTIDE SEQUENCE [LARGE SCALE GENOMIC DNA]</scope>
    <source>
        <strain evidence="10">CRIB-30</strain>
    </source>
</reference>
<dbReference type="GO" id="GO:0004309">
    <property type="term" value="F:exopolyphosphatase activity"/>
    <property type="evidence" value="ECO:0007669"/>
    <property type="project" value="TreeGrafter"/>
</dbReference>
<dbReference type="OrthoDB" id="9780815at2"/>
<sequence length="257" mass="28249">MPKLNILITNDDGIDSPGIWHLWDAVKHLGRVTIVAPEVEQSATALSITTRTPLHVKKRAWDGAEAWAVSGTPADCVKMALSVILDSAPDLIISGINRGANSGRTVLYSGTCGGAIEGALRGIPGIAFSVSDYLKPQFSFTTPYIPKIIEFTRKYPLPEATILNVNFPLYDEAGIKGFKLARQGREYILESPLKREHPTEGSAYFWMGIRFLECHEEEDSDVALLKKGYATAVPVHIGELTHVGHLDAHKTLFEQHF</sequence>
<organism evidence="9 10">
    <name type="scientific">Estrella lausannensis</name>
    <dbReference type="NCBI Taxonomy" id="483423"/>
    <lineage>
        <taxon>Bacteria</taxon>
        <taxon>Pseudomonadati</taxon>
        <taxon>Chlamydiota</taxon>
        <taxon>Chlamydiia</taxon>
        <taxon>Parachlamydiales</taxon>
        <taxon>Candidatus Criblamydiaceae</taxon>
        <taxon>Estrella</taxon>
    </lineage>
</organism>
<dbReference type="InterPro" id="IPR002828">
    <property type="entry name" value="SurE-like_Pase/nucleotidase"/>
</dbReference>
<evidence type="ECO:0000256" key="7">
    <source>
        <dbReference type="HAMAP-Rule" id="MF_00060"/>
    </source>
</evidence>
<name>A0A0H5DUA2_9BACT</name>
<dbReference type="Pfam" id="PF01975">
    <property type="entry name" value="SurE"/>
    <property type="match status" value="1"/>
</dbReference>
<evidence type="ECO:0000256" key="4">
    <source>
        <dbReference type="ARBA" id="ARBA00022723"/>
    </source>
</evidence>
<feature type="binding site" evidence="7">
    <location>
        <position position="12"/>
    </location>
    <ligand>
        <name>a divalent metal cation</name>
        <dbReference type="ChEBI" id="CHEBI:60240"/>
    </ligand>
</feature>